<protein>
    <submittedName>
        <fullName evidence="4">NAD(P)/FAD-dependent oxidoreductase</fullName>
    </submittedName>
</protein>
<dbReference type="InterPro" id="IPR036188">
    <property type="entry name" value="FAD/NAD-bd_sf"/>
</dbReference>
<sequence>MNKMIYDVVIIGAGPIGMFTGSMSGYFQMKTLVLEASSVLGGQITYLYENKEIHDVPGYPKIVGKDYVEALKKQIAAYESMVEVKTNVSVVSYEETANETFILYDDKQQAICETKFLVLAFGKGDYVPIKLENIISEEKIHTKNIIYSAHNNNINFDNKKIVVLGGGDSALDNSMYLKKRFNNTDVSIIVRNDLKGHSFSEQELLNNKIKILKKTKINYVNENKILLEQVLADDTTEKIELDFDYILVQYGSCMNQEVVFSNWDALECDERNRILVNSVNETSLKRVFAIGDCCYYDTGISNQNIYAIITGQADGFKVLQRIKQFFKSVQK</sequence>
<organism evidence="4 5">
    <name type="scientific">Ureaplasma miroungigenitalium</name>
    <dbReference type="NCBI Taxonomy" id="1042321"/>
    <lineage>
        <taxon>Bacteria</taxon>
        <taxon>Bacillati</taxon>
        <taxon>Mycoplasmatota</taxon>
        <taxon>Mycoplasmoidales</taxon>
        <taxon>Mycoplasmoidaceae</taxon>
        <taxon>Ureaplasma</taxon>
    </lineage>
</organism>
<comment type="caution">
    <text evidence="4">The sequence shown here is derived from an EMBL/GenBank/DDBJ whole genome shotgun (WGS) entry which is preliminary data.</text>
</comment>
<evidence type="ECO:0000313" key="5">
    <source>
        <dbReference type="Proteomes" id="UP001208245"/>
    </source>
</evidence>
<dbReference type="PRINTS" id="PR00368">
    <property type="entry name" value="FADPNR"/>
</dbReference>
<proteinExistence type="predicted"/>
<dbReference type="InterPro" id="IPR050097">
    <property type="entry name" value="Ferredoxin-NADP_redctase_2"/>
</dbReference>
<keyword evidence="2" id="KW-0560">Oxidoreductase</keyword>
<name>A0ABT3BN24_9BACT</name>
<dbReference type="Pfam" id="PF07992">
    <property type="entry name" value="Pyr_redox_2"/>
    <property type="match status" value="1"/>
</dbReference>
<accession>A0ABT3BN24</accession>
<dbReference type="PANTHER" id="PTHR48105">
    <property type="entry name" value="THIOREDOXIN REDUCTASE 1-RELATED-RELATED"/>
    <property type="match status" value="1"/>
</dbReference>
<reference evidence="4 5" key="1">
    <citation type="journal article" date="2020" name="Int. J. Syst. Evol. Microbiol.">
        <title>Ureaplasma miroungigenitalium sp. nov. isolated from northern elephant seals (Mirounga angustirostris) and Ureaplasma zalophigenitalium sp. nov. isolated from California sea lions (Zalophus californianus).</title>
        <authorList>
            <person name="Volokhov D.V."/>
            <person name="Gulland F.M."/>
            <person name="Gao Y."/>
            <person name="Chizhikov V.E."/>
        </authorList>
    </citation>
    <scope>NUCLEOTIDE SEQUENCE [LARGE SCALE GENOMIC DNA]</scope>
    <source>
        <strain evidence="4 5">ES3182-GEN</strain>
    </source>
</reference>
<evidence type="ECO:0000256" key="2">
    <source>
        <dbReference type="ARBA" id="ARBA00023002"/>
    </source>
</evidence>
<feature type="domain" description="FAD/NAD(P)-binding" evidence="3">
    <location>
        <begin position="6"/>
        <end position="298"/>
    </location>
</feature>
<dbReference type="RefSeq" id="WP_263821967.1">
    <property type="nucleotide sequence ID" value="NZ_JAOXHL010000003.1"/>
</dbReference>
<gene>
    <name evidence="4" type="ORF">OF376_02610</name>
</gene>
<dbReference type="EMBL" id="JAOXHL010000003">
    <property type="protein sequence ID" value="MCV3728654.1"/>
    <property type="molecule type" value="Genomic_DNA"/>
</dbReference>
<evidence type="ECO:0000256" key="1">
    <source>
        <dbReference type="ARBA" id="ARBA00022630"/>
    </source>
</evidence>
<evidence type="ECO:0000259" key="3">
    <source>
        <dbReference type="Pfam" id="PF07992"/>
    </source>
</evidence>
<evidence type="ECO:0000313" key="4">
    <source>
        <dbReference type="EMBL" id="MCV3728654.1"/>
    </source>
</evidence>
<dbReference type="SUPFAM" id="SSF51905">
    <property type="entry name" value="FAD/NAD(P)-binding domain"/>
    <property type="match status" value="2"/>
</dbReference>
<dbReference type="InterPro" id="IPR023753">
    <property type="entry name" value="FAD/NAD-binding_dom"/>
</dbReference>
<dbReference type="PRINTS" id="PR00469">
    <property type="entry name" value="PNDRDTASEII"/>
</dbReference>
<keyword evidence="1" id="KW-0285">Flavoprotein</keyword>
<keyword evidence="5" id="KW-1185">Reference proteome</keyword>
<dbReference type="Gene3D" id="3.50.50.60">
    <property type="entry name" value="FAD/NAD(P)-binding domain"/>
    <property type="match status" value="2"/>
</dbReference>
<dbReference type="Proteomes" id="UP001208245">
    <property type="component" value="Unassembled WGS sequence"/>
</dbReference>